<dbReference type="InterPro" id="IPR006140">
    <property type="entry name" value="D-isomer_DH_NAD-bd"/>
</dbReference>
<keyword evidence="4" id="KW-1185">Reference proteome</keyword>
<sequence length="310" mass="32390">MLPLVGLRISVLGGDGRGVYIVQEFAAMGARVKALGIPVLENAPEVLVCNDPAQALADIDVLVVPLPGLDRDGRLHTVTGESPVITREMLETVGTDVPIFTVVAKEYLTRLAAELGLQIIELAEFQEFAILNSIPSAEGAVQLAMEKMPATIHGSQVVVLGFGNLGMTLARMLDALGAKTTVMARNPAALARAYEMGFGTVLPERLADQLALADLIFNTVPAPILDKKILKSVNPEACIIDLASAPGGTDFTVARALGLNASLAPNLPGKVAPKSAGRIIARTIQRLLHGTVLKGTSVHKGVLAGAAHGR</sequence>
<dbReference type="Pfam" id="PF16924">
    <property type="entry name" value="DpaA_N"/>
    <property type="match status" value="1"/>
</dbReference>
<dbReference type="InterPro" id="IPR031629">
    <property type="entry name" value="DpaA_N"/>
</dbReference>
<evidence type="ECO:0000313" key="4">
    <source>
        <dbReference type="Proteomes" id="UP000008544"/>
    </source>
</evidence>
<name>B1I380_DESAP</name>
<dbReference type="KEGG" id="dau:Daud_0943"/>
<dbReference type="OrthoDB" id="8840764at2"/>
<proteinExistence type="predicted"/>
<accession>B1I380</accession>
<dbReference type="Proteomes" id="UP000008544">
    <property type="component" value="Chromosome"/>
</dbReference>
<dbReference type="SUPFAM" id="SSF51735">
    <property type="entry name" value="NAD(P)-binding Rossmann-fold domains"/>
    <property type="match status" value="1"/>
</dbReference>
<dbReference type="AlphaFoldDB" id="B1I380"/>
<dbReference type="RefSeq" id="WP_012302042.1">
    <property type="nucleotide sequence ID" value="NC_010424.1"/>
</dbReference>
<dbReference type="PRINTS" id="PR00411">
    <property type="entry name" value="PNDRDTASEI"/>
</dbReference>
<evidence type="ECO:0000259" key="1">
    <source>
        <dbReference type="Pfam" id="PF02826"/>
    </source>
</evidence>
<dbReference type="STRING" id="477974.Daud_0943"/>
<dbReference type="NCBIfam" id="NF006162">
    <property type="entry name" value="PRK08306.1"/>
    <property type="match status" value="1"/>
</dbReference>
<dbReference type="eggNOG" id="COG0373">
    <property type="taxonomic scope" value="Bacteria"/>
</dbReference>
<reference evidence="3 4" key="2">
    <citation type="journal article" date="2008" name="Science">
        <title>Environmental genomics reveals a single-species ecosystem deep within Earth.</title>
        <authorList>
            <person name="Chivian D."/>
            <person name="Brodie E.L."/>
            <person name="Alm E.J."/>
            <person name="Culley D.E."/>
            <person name="Dehal P.S."/>
            <person name="Desantis T.Z."/>
            <person name="Gihring T.M."/>
            <person name="Lapidus A."/>
            <person name="Lin L.H."/>
            <person name="Lowry S.R."/>
            <person name="Moser D.P."/>
            <person name="Richardson P.M."/>
            <person name="Southam G."/>
            <person name="Wanger G."/>
            <person name="Pratt L.M."/>
            <person name="Andersen G.L."/>
            <person name="Hazen T.C."/>
            <person name="Brockman F.J."/>
            <person name="Arkin A.P."/>
            <person name="Onstott T.C."/>
        </authorList>
    </citation>
    <scope>NUCLEOTIDE SEQUENCE [LARGE SCALE GENOMIC DNA]</scope>
    <source>
        <strain evidence="3 4">MP104C</strain>
    </source>
</reference>
<dbReference type="InterPro" id="IPR036291">
    <property type="entry name" value="NAD(P)-bd_dom_sf"/>
</dbReference>
<dbReference type="HOGENOM" id="CLU_082687_0_0_9"/>
<evidence type="ECO:0000313" key="3">
    <source>
        <dbReference type="EMBL" id="ACA59456.1"/>
    </source>
</evidence>
<organism evidence="3 4">
    <name type="scientific">Desulforudis audaxviator (strain MP104C)</name>
    <dbReference type="NCBI Taxonomy" id="477974"/>
    <lineage>
        <taxon>Bacteria</taxon>
        <taxon>Bacillati</taxon>
        <taxon>Bacillota</taxon>
        <taxon>Clostridia</taxon>
        <taxon>Thermoanaerobacterales</taxon>
        <taxon>Candidatus Desulforudaceae</taxon>
        <taxon>Candidatus Desulforudis</taxon>
    </lineage>
</organism>
<feature type="domain" description="Dipicolinate synthase subunit A N-terminal" evidence="2">
    <location>
        <begin position="9"/>
        <end position="123"/>
    </location>
</feature>
<evidence type="ECO:0000259" key="2">
    <source>
        <dbReference type="Pfam" id="PF16924"/>
    </source>
</evidence>
<reference evidence="4" key="1">
    <citation type="submission" date="2007-10" db="EMBL/GenBank/DDBJ databases">
        <title>Complete sequence of chromosome of Desulforudis audaxviator MP104C.</title>
        <authorList>
            <person name="Copeland A."/>
            <person name="Lucas S."/>
            <person name="Lapidus A."/>
            <person name="Barry K."/>
            <person name="Glavina del Rio T."/>
            <person name="Dalin E."/>
            <person name="Tice H."/>
            <person name="Bruce D."/>
            <person name="Pitluck S."/>
            <person name="Lowry S.R."/>
            <person name="Larimer F."/>
            <person name="Land M.L."/>
            <person name="Hauser L."/>
            <person name="Kyrpides N."/>
            <person name="Ivanova N.N."/>
            <person name="Richardson P."/>
        </authorList>
    </citation>
    <scope>NUCLEOTIDE SEQUENCE [LARGE SCALE GENOMIC DNA]</scope>
    <source>
        <strain evidence="4">MP104C</strain>
    </source>
</reference>
<dbReference type="GO" id="GO:0051287">
    <property type="term" value="F:NAD binding"/>
    <property type="evidence" value="ECO:0007669"/>
    <property type="project" value="InterPro"/>
</dbReference>
<dbReference type="EMBL" id="CP000860">
    <property type="protein sequence ID" value="ACA59456.1"/>
    <property type="molecule type" value="Genomic_DNA"/>
</dbReference>
<protein>
    <submittedName>
        <fullName evidence="3">Alanine dehydrogenase/PNT domain protein</fullName>
    </submittedName>
</protein>
<dbReference type="Gene3D" id="3.40.50.720">
    <property type="entry name" value="NAD(P)-binding Rossmann-like Domain"/>
    <property type="match status" value="1"/>
</dbReference>
<gene>
    <name evidence="3" type="ordered locus">Daud_0943</name>
</gene>
<dbReference type="Pfam" id="PF02826">
    <property type="entry name" value="2-Hacid_dh_C"/>
    <property type="match status" value="1"/>
</dbReference>
<feature type="domain" description="D-isomer specific 2-hydroxyacid dehydrogenase NAD-binding" evidence="1">
    <location>
        <begin position="146"/>
        <end position="243"/>
    </location>
</feature>